<feature type="transmembrane region" description="Helical" evidence="6">
    <location>
        <begin position="220"/>
        <end position="241"/>
    </location>
</feature>
<evidence type="ECO:0000313" key="8">
    <source>
        <dbReference type="Proteomes" id="UP000582837"/>
    </source>
</evidence>
<evidence type="ECO:0000256" key="4">
    <source>
        <dbReference type="ARBA" id="ARBA00022989"/>
    </source>
</evidence>
<gene>
    <name evidence="7" type="ORF">HNQ61_004749</name>
</gene>
<dbReference type="PANTHER" id="PTHR21716:SF62">
    <property type="entry name" value="TRANSPORT PROTEIN YDBI-RELATED"/>
    <property type="match status" value="1"/>
</dbReference>
<comment type="similarity">
    <text evidence="2">Belongs to the autoinducer-2 exporter (AI-2E) (TC 2.A.86) family.</text>
</comment>
<evidence type="ECO:0000256" key="6">
    <source>
        <dbReference type="SAM" id="Phobius"/>
    </source>
</evidence>
<proteinExistence type="inferred from homology"/>
<keyword evidence="3 6" id="KW-0812">Transmembrane</keyword>
<evidence type="ECO:0000313" key="7">
    <source>
        <dbReference type="EMBL" id="MBB6073082.1"/>
    </source>
</evidence>
<evidence type="ECO:0000256" key="5">
    <source>
        <dbReference type="ARBA" id="ARBA00023136"/>
    </source>
</evidence>
<dbReference type="GO" id="GO:0016020">
    <property type="term" value="C:membrane"/>
    <property type="evidence" value="ECO:0007669"/>
    <property type="project" value="UniProtKB-SubCell"/>
</dbReference>
<feature type="transmembrane region" description="Helical" evidence="6">
    <location>
        <begin position="73"/>
        <end position="92"/>
    </location>
</feature>
<feature type="transmembrane region" description="Helical" evidence="6">
    <location>
        <begin position="18"/>
        <end position="35"/>
    </location>
</feature>
<dbReference type="Pfam" id="PF01594">
    <property type="entry name" value="AI-2E_transport"/>
    <property type="match status" value="1"/>
</dbReference>
<feature type="transmembrane region" description="Helical" evidence="6">
    <location>
        <begin position="277"/>
        <end position="293"/>
    </location>
</feature>
<dbReference type="AlphaFoldDB" id="A0A841H570"/>
<feature type="transmembrane region" description="Helical" evidence="6">
    <location>
        <begin position="41"/>
        <end position="61"/>
    </location>
</feature>
<feature type="transmembrane region" description="Helical" evidence="6">
    <location>
        <begin position="247"/>
        <end position="270"/>
    </location>
</feature>
<dbReference type="PANTHER" id="PTHR21716">
    <property type="entry name" value="TRANSMEMBRANE PROTEIN"/>
    <property type="match status" value="1"/>
</dbReference>
<keyword evidence="5 6" id="KW-0472">Membrane</keyword>
<protein>
    <submittedName>
        <fullName evidence="7">Putative PurR-regulated permease PerM</fullName>
    </submittedName>
</protein>
<sequence length="397" mass="42623">MSANPPAREHAQPRPSPYAVMGAAVGTVLLLYFLFSVAEVLLLLFIAALFAVYLSAITDFLEDRLRLPRGLGIVSALLITAAAVALVGWLVLPPVVAQTQALITALPAQIQILTQTLVDLGERYPLVKAVLPPEKITAQLSGVAENAGQFATGLFPFVFDTLHTFVNLASVFVMGIYMALRPQMYKEGAVSLAPPVHRELVRDILSDLGVSLRAWIGGQLIAMVCLGVLTWIGLLVLHVPFALAFGVFTGVVVMVPFFGSLVSTLLPALFVFGQGNIAHAMGVVLLGVVVHIIEGNFVHPMVMERRVHLPPVLTIMSVLVMAHLLGAFGLVVAVPVLATVMVITRRIYVHRLLEGKGFRRFVRDAPSEVRVPESAVRMDPGPLSIPAILEQAGAAPR</sequence>
<feature type="transmembrane region" description="Helical" evidence="6">
    <location>
        <begin position="162"/>
        <end position="180"/>
    </location>
</feature>
<dbReference type="GO" id="GO:0055085">
    <property type="term" value="P:transmembrane transport"/>
    <property type="evidence" value="ECO:0007669"/>
    <property type="project" value="TreeGrafter"/>
</dbReference>
<accession>A0A841H570</accession>
<organism evidence="7 8">
    <name type="scientific">Longimicrobium terrae</name>
    <dbReference type="NCBI Taxonomy" id="1639882"/>
    <lineage>
        <taxon>Bacteria</taxon>
        <taxon>Pseudomonadati</taxon>
        <taxon>Gemmatimonadota</taxon>
        <taxon>Longimicrobiia</taxon>
        <taxon>Longimicrobiales</taxon>
        <taxon>Longimicrobiaceae</taxon>
        <taxon>Longimicrobium</taxon>
    </lineage>
</organism>
<evidence type="ECO:0000256" key="3">
    <source>
        <dbReference type="ARBA" id="ARBA00022692"/>
    </source>
</evidence>
<dbReference type="RefSeq" id="WP_170035142.1">
    <property type="nucleotide sequence ID" value="NZ_JABDTL010000001.1"/>
</dbReference>
<dbReference type="EMBL" id="JACHIA010000021">
    <property type="protein sequence ID" value="MBB6073082.1"/>
    <property type="molecule type" value="Genomic_DNA"/>
</dbReference>
<reference evidence="7 8" key="1">
    <citation type="submission" date="2020-08" db="EMBL/GenBank/DDBJ databases">
        <title>Genomic Encyclopedia of Type Strains, Phase IV (KMG-IV): sequencing the most valuable type-strain genomes for metagenomic binning, comparative biology and taxonomic classification.</title>
        <authorList>
            <person name="Goeker M."/>
        </authorList>
    </citation>
    <scope>NUCLEOTIDE SEQUENCE [LARGE SCALE GENOMIC DNA]</scope>
    <source>
        <strain evidence="7 8">DSM 29007</strain>
    </source>
</reference>
<keyword evidence="8" id="KW-1185">Reference proteome</keyword>
<dbReference type="Proteomes" id="UP000582837">
    <property type="component" value="Unassembled WGS sequence"/>
</dbReference>
<name>A0A841H570_9BACT</name>
<feature type="transmembrane region" description="Helical" evidence="6">
    <location>
        <begin position="313"/>
        <end position="343"/>
    </location>
</feature>
<keyword evidence="4 6" id="KW-1133">Transmembrane helix</keyword>
<dbReference type="InterPro" id="IPR002549">
    <property type="entry name" value="AI-2E-like"/>
</dbReference>
<evidence type="ECO:0000256" key="2">
    <source>
        <dbReference type="ARBA" id="ARBA00009773"/>
    </source>
</evidence>
<comment type="caution">
    <text evidence="7">The sequence shown here is derived from an EMBL/GenBank/DDBJ whole genome shotgun (WGS) entry which is preliminary data.</text>
</comment>
<evidence type="ECO:0000256" key="1">
    <source>
        <dbReference type="ARBA" id="ARBA00004141"/>
    </source>
</evidence>
<comment type="subcellular location">
    <subcellularLocation>
        <location evidence="1">Membrane</location>
        <topology evidence="1">Multi-pass membrane protein</topology>
    </subcellularLocation>
</comment>